<organism evidence="3 4">
    <name type="scientific">Candidatus Merdimorpha stercoravium</name>
    <dbReference type="NCBI Taxonomy" id="2840863"/>
    <lineage>
        <taxon>Bacteria</taxon>
        <taxon>Pseudomonadati</taxon>
        <taxon>Bacteroidota</taxon>
        <taxon>Flavobacteriia</taxon>
        <taxon>Flavobacteriales</taxon>
        <taxon>Candidatus Merdimorpha</taxon>
    </lineage>
</organism>
<dbReference type="AlphaFoldDB" id="A0A9D1HAL7"/>
<proteinExistence type="predicted"/>
<dbReference type="PROSITE" id="PS51257">
    <property type="entry name" value="PROKAR_LIPOPROTEIN"/>
    <property type="match status" value="1"/>
</dbReference>
<keyword evidence="1" id="KW-0732">Signal</keyword>
<dbReference type="InterPro" id="IPR053147">
    <property type="entry name" value="Hsp_HslJ-like"/>
</dbReference>
<feature type="chain" id="PRO_5039456380" evidence="1">
    <location>
        <begin position="27"/>
        <end position="276"/>
    </location>
</feature>
<evidence type="ECO:0000256" key="1">
    <source>
        <dbReference type="SAM" id="SignalP"/>
    </source>
</evidence>
<dbReference type="Pfam" id="PF03724">
    <property type="entry name" value="META"/>
    <property type="match status" value="2"/>
</dbReference>
<evidence type="ECO:0000313" key="3">
    <source>
        <dbReference type="EMBL" id="HIT97860.1"/>
    </source>
</evidence>
<dbReference type="Gene3D" id="2.40.128.270">
    <property type="match status" value="2"/>
</dbReference>
<name>A0A9D1HAL7_9FLAO</name>
<feature type="signal peptide" evidence="1">
    <location>
        <begin position="1"/>
        <end position="26"/>
    </location>
</feature>
<protein>
    <submittedName>
        <fullName evidence="3">META domain-containing protein</fullName>
    </submittedName>
</protein>
<feature type="domain" description="DUF306" evidence="2">
    <location>
        <begin position="162"/>
        <end position="268"/>
    </location>
</feature>
<evidence type="ECO:0000259" key="2">
    <source>
        <dbReference type="Pfam" id="PF03724"/>
    </source>
</evidence>
<sequence length="276" mass="29259">MKNFFLHSLSVSALALLLASCSGTNKILPAAQLEGSWDIVQVGDEVLSPGQENSPFITFDLAQGRIWGNSGCNRMMGTFQTDSLQPGSLTFGAVASTRMACPDMAVENDILKALEAVRSFEGVAADDTDSLLTIALCDQKGKELLLLQQRPEVAAATDSTALEGAWAIRTVKGAALGETEKTPMLQFTLAEHRVHGNAGCNVINGTFELDPKNPSALTFGPMITTMMACPNMEAETAVLQALAQVQSFRVEGGTLYLCDASGAELLSLEKDPSLAE</sequence>
<dbReference type="PANTHER" id="PTHR35535:SF1">
    <property type="entry name" value="HEAT SHOCK PROTEIN HSLJ"/>
    <property type="match status" value="1"/>
</dbReference>
<dbReference type="InterPro" id="IPR005184">
    <property type="entry name" value="DUF306_Meta_HslJ"/>
</dbReference>
<dbReference type="InterPro" id="IPR038670">
    <property type="entry name" value="HslJ-like_sf"/>
</dbReference>
<dbReference type="PANTHER" id="PTHR35535">
    <property type="entry name" value="HEAT SHOCK PROTEIN HSLJ"/>
    <property type="match status" value="1"/>
</dbReference>
<comment type="caution">
    <text evidence="3">The sequence shown here is derived from an EMBL/GenBank/DDBJ whole genome shotgun (WGS) entry which is preliminary data.</text>
</comment>
<dbReference type="Proteomes" id="UP000824161">
    <property type="component" value="Unassembled WGS sequence"/>
</dbReference>
<evidence type="ECO:0000313" key="4">
    <source>
        <dbReference type="Proteomes" id="UP000824161"/>
    </source>
</evidence>
<accession>A0A9D1HAL7</accession>
<reference evidence="3" key="2">
    <citation type="journal article" date="2021" name="PeerJ">
        <title>Extensive microbial diversity within the chicken gut microbiome revealed by metagenomics and culture.</title>
        <authorList>
            <person name="Gilroy R."/>
            <person name="Ravi A."/>
            <person name="Getino M."/>
            <person name="Pursley I."/>
            <person name="Horton D.L."/>
            <person name="Alikhan N.F."/>
            <person name="Baker D."/>
            <person name="Gharbi K."/>
            <person name="Hall N."/>
            <person name="Watson M."/>
            <person name="Adriaenssens E.M."/>
            <person name="Foster-Nyarko E."/>
            <person name="Jarju S."/>
            <person name="Secka A."/>
            <person name="Antonio M."/>
            <person name="Oren A."/>
            <person name="Chaudhuri R.R."/>
            <person name="La Ragione R."/>
            <person name="Hildebrand F."/>
            <person name="Pallen M.J."/>
        </authorList>
    </citation>
    <scope>NUCLEOTIDE SEQUENCE</scope>
    <source>
        <strain evidence="3">1383</strain>
    </source>
</reference>
<dbReference type="EMBL" id="DVLY01000079">
    <property type="protein sequence ID" value="HIT97860.1"/>
    <property type="molecule type" value="Genomic_DNA"/>
</dbReference>
<feature type="domain" description="DUF306" evidence="2">
    <location>
        <begin position="31"/>
        <end position="145"/>
    </location>
</feature>
<reference evidence="3" key="1">
    <citation type="submission" date="2020-10" db="EMBL/GenBank/DDBJ databases">
        <authorList>
            <person name="Gilroy R."/>
        </authorList>
    </citation>
    <scope>NUCLEOTIDE SEQUENCE</scope>
    <source>
        <strain evidence="3">1383</strain>
    </source>
</reference>
<gene>
    <name evidence="3" type="ORF">IAC44_03380</name>
</gene>